<evidence type="ECO:0000256" key="1">
    <source>
        <dbReference type="SAM" id="Phobius"/>
    </source>
</evidence>
<keyword evidence="1" id="KW-1133">Transmembrane helix</keyword>
<dbReference type="AlphaFoldDB" id="A0A2V3PQ14"/>
<keyword evidence="3" id="KW-1185">Reference proteome</keyword>
<gene>
    <name evidence="2" type="ORF">CLV62_107144</name>
</gene>
<accession>A0A2V3PQ14</accession>
<protein>
    <submittedName>
        <fullName evidence="2">Uncharacterized protein</fullName>
    </submittedName>
</protein>
<organism evidence="2 3">
    <name type="scientific">Dysgonomonas alginatilytica</name>
    <dbReference type="NCBI Taxonomy" id="1605892"/>
    <lineage>
        <taxon>Bacteria</taxon>
        <taxon>Pseudomonadati</taxon>
        <taxon>Bacteroidota</taxon>
        <taxon>Bacteroidia</taxon>
        <taxon>Bacteroidales</taxon>
        <taxon>Dysgonomonadaceae</taxon>
        <taxon>Dysgonomonas</taxon>
    </lineage>
</organism>
<reference evidence="2 3" key="1">
    <citation type="submission" date="2018-03" db="EMBL/GenBank/DDBJ databases">
        <title>Genomic Encyclopedia of Archaeal and Bacterial Type Strains, Phase II (KMG-II): from individual species to whole genera.</title>
        <authorList>
            <person name="Goeker M."/>
        </authorList>
    </citation>
    <scope>NUCLEOTIDE SEQUENCE [LARGE SCALE GENOMIC DNA]</scope>
    <source>
        <strain evidence="2 3">DSM 100214</strain>
    </source>
</reference>
<dbReference type="OrthoDB" id="997471at2"/>
<feature type="transmembrane region" description="Helical" evidence="1">
    <location>
        <begin position="29"/>
        <end position="50"/>
    </location>
</feature>
<feature type="transmembrane region" description="Helical" evidence="1">
    <location>
        <begin position="62"/>
        <end position="82"/>
    </location>
</feature>
<keyword evidence="1" id="KW-0472">Membrane</keyword>
<proteinExistence type="predicted"/>
<evidence type="ECO:0000313" key="3">
    <source>
        <dbReference type="Proteomes" id="UP000247973"/>
    </source>
</evidence>
<comment type="caution">
    <text evidence="2">The sequence shown here is derived from an EMBL/GenBank/DDBJ whole genome shotgun (WGS) entry which is preliminary data.</text>
</comment>
<dbReference type="Proteomes" id="UP000247973">
    <property type="component" value="Unassembled WGS sequence"/>
</dbReference>
<dbReference type="RefSeq" id="WP_110310264.1">
    <property type="nucleotide sequence ID" value="NZ_QICL01000007.1"/>
</dbReference>
<dbReference type="EMBL" id="QICL01000007">
    <property type="protein sequence ID" value="PXV65547.1"/>
    <property type="molecule type" value="Genomic_DNA"/>
</dbReference>
<sequence length="194" mass="23005">MRRNILYPYTLEKKGNGIKLEIMSNKRYGLLYIAVIIMSSISMAGCTFSLFWNRDFPLKDYFILICIIIGCILFISLAFYLLKWEREGKEIFILYPNKLENIVAIKPFRTEKHTFNFDKLEIGYQSGEDFYSEEEVKELGVELDLEKGEGNYPIQFYMDEGVQVVDSEREIPIDIIRRIKKEYLLNQNYENKEI</sequence>
<evidence type="ECO:0000313" key="2">
    <source>
        <dbReference type="EMBL" id="PXV65547.1"/>
    </source>
</evidence>
<keyword evidence="1" id="KW-0812">Transmembrane</keyword>
<name>A0A2V3PQ14_9BACT</name>